<dbReference type="OrthoDB" id="9898292at2"/>
<name>A0A399E1M0_9DEIN</name>
<dbReference type="AlphaFoldDB" id="A0A399E1M0"/>
<accession>A0A399E1M0</accession>
<keyword evidence="2" id="KW-1185">Reference proteome</keyword>
<comment type="caution">
    <text evidence="1">The sequence shown here is derived from an EMBL/GenBank/DDBJ whole genome shotgun (WGS) entry which is preliminary data.</text>
</comment>
<evidence type="ECO:0000313" key="2">
    <source>
        <dbReference type="Proteomes" id="UP000265715"/>
    </source>
</evidence>
<sequence length="133" mass="14449">MDDKGQTTRRPKGYPGRMAFRAFTAKTTGRKRNPLEQPQQELLAVVLSSERAAQRVMEYAGGDLRNLDGCDVRDLAGIPDMGDGRAARLAAVLALMAQFAAPFAERVEQLEAEIAGLRAKETAAQRKIMTSAA</sequence>
<protein>
    <submittedName>
        <fullName evidence="1">Uncharacterized protein</fullName>
    </submittedName>
</protein>
<evidence type="ECO:0000313" key="1">
    <source>
        <dbReference type="EMBL" id="RIH76012.1"/>
    </source>
</evidence>
<gene>
    <name evidence="1" type="ORF">Mterra_03921</name>
</gene>
<dbReference type="RefSeq" id="WP_119316747.1">
    <property type="nucleotide sequence ID" value="NZ_QXDL01000335.1"/>
</dbReference>
<dbReference type="EMBL" id="QXDL01000335">
    <property type="protein sequence ID" value="RIH76012.1"/>
    <property type="molecule type" value="Genomic_DNA"/>
</dbReference>
<organism evidence="1 2">
    <name type="scientific">Calidithermus terrae</name>
    <dbReference type="NCBI Taxonomy" id="1408545"/>
    <lineage>
        <taxon>Bacteria</taxon>
        <taxon>Thermotogati</taxon>
        <taxon>Deinococcota</taxon>
        <taxon>Deinococci</taxon>
        <taxon>Thermales</taxon>
        <taxon>Thermaceae</taxon>
        <taxon>Calidithermus</taxon>
    </lineage>
</organism>
<reference evidence="1 2" key="1">
    <citation type="submission" date="2018-08" db="EMBL/GenBank/DDBJ databases">
        <title>Meiothermus terrae DSM 26712 genome sequencing project.</title>
        <authorList>
            <person name="Da Costa M.S."/>
            <person name="Albuquerque L."/>
            <person name="Raposo P."/>
            <person name="Froufe H.J.C."/>
            <person name="Barroso C.S."/>
            <person name="Egas C."/>
        </authorList>
    </citation>
    <scope>NUCLEOTIDE SEQUENCE [LARGE SCALE GENOMIC DNA]</scope>
    <source>
        <strain evidence="1 2">DSM 26712</strain>
    </source>
</reference>
<proteinExistence type="predicted"/>
<dbReference type="Proteomes" id="UP000265715">
    <property type="component" value="Unassembled WGS sequence"/>
</dbReference>